<dbReference type="InterPro" id="IPR006439">
    <property type="entry name" value="HAD-SF_hydro_IA"/>
</dbReference>
<dbReference type="SUPFAM" id="SSF56784">
    <property type="entry name" value="HAD-like"/>
    <property type="match status" value="1"/>
</dbReference>
<name>A0ABP9XAZ2_9DEIO</name>
<evidence type="ECO:0000313" key="2">
    <source>
        <dbReference type="EMBL" id="GAA5532539.1"/>
    </source>
</evidence>
<dbReference type="Gene3D" id="3.40.50.1000">
    <property type="entry name" value="HAD superfamily/HAD-like"/>
    <property type="match status" value="1"/>
</dbReference>
<evidence type="ECO:0000313" key="3">
    <source>
        <dbReference type="Proteomes" id="UP001404956"/>
    </source>
</evidence>
<dbReference type="PANTHER" id="PTHR43316:SF3">
    <property type="entry name" value="HALOACID DEHALOGENASE, TYPE II (AFU_ORTHOLOGUE AFUA_2G07750)-RELATED"/>
    <property type="match status" value="1"/>
</dbReference>
<reference evidence="2 3" key="1">
    <citation type="submission" date="2024-02" db="EMBL/GenBank/DDBJ databases">
        <title>Deinococcus aluminii NBRC 112889.</title>
        <authorList>
            <person name="Ichikawa N."/>
            <person name="Katano-Makiyama Y."/>
            <person name="Hidaka K."/>
        </authorList>
    </citation>
    <scope>NUCLEOTIDE SEQUENCE [LARGE SCALE GENOMIC DNA]</scope>
    <source>
        <strain evidence="2 3">NBRC 112889</strain>
    </source>
</reference>
<dbReference type="NCBIfam" id="TIGR01509">
    <property type="entry name" value="HAD-SF-IA-v3"/>
    <property type="match status" value="1"/>
</dbReference>
<accession>A0ABP9XAZ2</accession>
<protein>
    <submittedName>
        <fullName evidence="2">Phosphatase Rv3376</fullName>
    </submittedName>
</protein>
<dbReference type="Pfam" id="PF00702">
    <property type="entry name" value="Hydrolase"/>
    <property type="match status" value="1"/>
</dbReference>
<dbReference type="SFLD" id="SFLDG01129">
    <property type="entry name" value="C1.5:_HAD__Beta-PGM__Phosphata"/>
    <property type="match status" value="1"/>
</dbReference>
<evidence type="ECO:0000256" key="1">
    <source>
        <dbReference type="ARBA" id="ARBA00022801"/>
    </source>
</evidence>
<dbReference type="PANTHER" id="PTHR43316">
    <property type="entry name" value="HYDROLASE, HALOACID DELAHOGENASE-RELATED"/>
    <property type="match status" value="1"/>
</dbReference>
<proteinExistence type="predicted"/>
<dbReference type="PRINTS" id="PR00413">
    <property type="entry name" value="HADHALOGNASE"/>
</dbReference>
<comment type="caution">
    <text evidence="2">The sequence shown here is derived from an EMBL/GenBank/DDBJ whole genome shotgun (WGS) entry which is preliminary data.</text>
</comment>
<keyword evidence="3" id="KW-1185">Reference proteome</keyword>
<dbReference type="CDD" id="cd02603">
    <property type="entry name" value="HAD_sEH-N_like"/>
    <property type="match status" value="1"/>
</dbReference>
<organism evidence="2 3">
    <name type="scientific">Deinococcus aluminii</name>
    <dbReference type="NCBI Taxonomy" id="1656885"/>
    <lineage>
        <taxon>Bacteria</taxon>
        <taxon>Thermotogati</taxon>
        <taxon>Deinococcota</taxon>
        <taxon>Deinococci</taxon>
        <taxon>Deinococcales</taxon>
        <taxon>Deinococcaceae</taxon>
        <taxon>Deinococcus</taxon>
    </lineage>
</organism>
<dbReference type="SFLD" id="SFLDS00003">
    <property type="entry name" value="Haloacid_Dehalogenase"/>
    <property type="match status" value="1"/>
</dbReference>
<gene>
    <name evidence="2" type="ORF">Dalu01_00928</name>
</gene>
<dbReference type="InterPro" id="IPR036412">
    <property type="entry name" value="HAD-like_sf"/>
</dbReference>
<dbReference type="InterPro" id="IPR023214">
    <property type="entry name" value="HAD_sf"/>
</dbReference>
<dbReference type="RefSeq" id="WP_345451750.1">
    <property type="nucleotide sequence ID" value="NZ_BAABRV010000002.1"/>
</dbReference>
<dbReference type="Proteomes" id="UP001404956">
    <property type="component" value="Unassembled WGS sequence"/>
</dbReference>
<keyword evidence="1" id="KW-0378">Hydrolase</keyword>
<sequence length="228" mass="24589">MKPLPHLQAVLFDRDDTLALTDLDTSREAALWAAEHFGLAAAEVGRVLAAQWQDWASAWWDLRTTDEEEAFWTQYGEELAAQLGLDRAQALALVAAFPYERYMKAVPGAREVLTELRARGLKIGVLSNTLPSIDRTLTALGLADLVDVAVASCTAGVHKPEAGAFQYALDRLGLPAGAVLFVDDRPENVQAARALGMQVVLIDLHGKTAGAVHDLRAVLALVEKPVTA</sequence>
<dbReference type="InterPro" id="IPR051540">
    <property type="entry name" value="S-2-haloacid_dehalogenase"/>
</dbReference>
<dbReference type="EMBL" id="BAABRV010000002">
    <property type="protein sequence ID" value="GAA5532539.1"/>
    <property type="molecule type" value="Genomic_DNA"/>
</dbReference>